<dbReference type="Gene3D" id="3.30.465.10">
    <property type="match status" value="1"/>
</dbReference>
<evidence type="ECO:0000256" key="3">
    <source>
        <dbReference type="ARBA" id="ARBA00022630"/>
    </source>
</evidence>
<evidence type="ECO:0000313" key="7">
    <source>
        <dbReference type="EMBL" id="KUI73077.1"/>
    </source>
</evidence>
<dbReference type="Proteomes" id="UP000078559">
    <property type="component" value="Chromosome 10"/>
</dbReference>
<dbReference type="InterPro" id="IPR012951">
    <property type="entry name" value="BBE"/>
</dbReference>
<comment type="similarity">
    <text evidence="2">Belongs to the oxygen-dependent FAD-linked oxidoreductase family.</text>
</comment>
<dbReference type="InterPro" id="IPR036318">
    <property type="entry name" value="FAD-bd_PCMH-like_sf"/>
</dbReference>
<dbReference type="InterPro" id="IPR016166">
    <property type="entry name" value="FAD-bd_PCMH"/>
</dbReference>
<dbReference type="InterPro" id="IPR050416">
    <property type="entry name" value="FAD-linked_Oxidoreductase"/>
</dbReference>
<evidence type="ECO:0000259" key="6">
    <source>
        <dbReference type="PROSITE" id="PS51387"/>
    </source>
</evidence>
<evidence type="ECO:0000256" key="5">
    <source>
        <dbReference type="ARBA" id="ARBA00023002"/>
    </source>
</evidence>
<keyword evidence="8" id="KW-1185">Reference proteome</keyword>
<organism evidence="7 8">
    <name type="scientific">Cytospora mali</name>
    <name type="common">Apple Valsa canker fungus</name>
    <name type="synonym">Valsa mali</name>
    <dbReference type="NCBI Taxonomy" id="578113"/>
    <lineage>
        <taxon>Eukaryota</taxon>
        <taxon>Fungi</taxon>
        <taxon>Dikarya</taxon>
        <taxon>Ascomycota</taxon>
        <taxon>Pezizomycotina</taxon>
        <taxon>Sordariomycetes</taxon>
        <taxon>Sordariomycetidae</taxon>
        <taxon>Diaporthales</taxon>
        <taxon>Cytosporaceae</taxon>
        <taxon>Cytospora</taxon>
    </lineage>
</organism>
<dbReference type="GO" id="GO:0016491">
    <property type="term" value="F:oxidoreductase activity"/>
    <property type="evidence" value="ECO:0007669"/>
    <property type="project" value="UniProtKB-KW"/>
</dbReference>
<dbReference type="Pfam" id="PF08031">
    <property type="entry name" value="BBE"/>
    <property type="match status" value="1"/>
</dbReference>
<proteinExistence type="inferred from homology"/>
<reference evidence="7" key="1">
    <citation type="submission" date="2014-12" db="EMBL/GenBank/DDBJ databases">
        <title>Genome Sequence of Valsa Canker Pathogens Uncovers a Specific Adaption of Colonization on Woody Bark.</title>
        <authorList>
            <person name="Yin Z."/>
            <person name="Liu H."/>
            <person name="Gao X."/>
            <person name="Li Z."/>
            <person name="Song N."/>
            <person name="Ke X."/>
            <person name="Dai Q."/>
            <person name="Wu Y."/>
            <person name="Sun Y."/>
            <person name="Xu J.-R."/>
            <person name="Kang Z.K."/>
            <person name="Wang L."/>
            <person name="Huang L."/>
        </authorList>
    </citation>
    <scope>NUCLEOTIDE SEQUENCE [LARGE SCALE GENOMIC DNA]</scope>
    <source>
        <strain evidence="7">03-8</strain>
    </source>
</reference>
<dbReference type="GO" id="GO:0071949">
    <property type="term" value="F:FAD binding"/>
    <property type="evidence" value="ECO:0007669"/>
    <property type="project" value="InterPro"/>
</dbReference>
<dbReference type="EMBL" id="CM003107">
    <property type="protein sequence ID" value="KUI73077.1"/>
    <property type="molecule type" value="Genomic_DNA"/>
</dbReference>
<keyword evidence="4" id="KW-0274">FAD</keyword>
<gene>
    <name evidence="7" type="ORF">VM1G_09042</name>
</gene>
<dbReference type="InterPro" id="IPR016169">
    <property type="entry name" value="FAD-bd_PCMH_sub2"/>
</dbReference>
<dbReference type="InterPro" id="IPR006094">
    <property type="entry name" value="Oxid_FAD_bind_N"/>
</dbReference>
<dbReference type="PANTHER" id="PTHR42973">
    <property type="entry name" value="BINDING OXIDOREDUCTASE, PUTATIVE (AFU_ORTHOLOGUE AFUA_1G17690)-RELATED"/>
    <property type="match status" value="1"/>
</dbReference>
<evidence type="ECO:0000256" key="4">
    <source>
        <dbReference type="ARBA" id="ARBA00022827"/>
    </source>
</evidence>
<keyword evidence="3" id="KW-0285">Flavoprotein</keyword>
<evidence type="ECO:0000256" key="2">
    <source>
        <dbReference type="ARBA" id="ARBA00005466"/>
    </source>
</evidence>
<evidence type="ECO:0000313" key="8">
    <source>
        <dbReference type="Proteomes" id="UP000078559"/>
    </source>
</evidence>
<name>A0A194W9U1_CYTMA</name>
<dbReference type="OrthoDB" id="415825at2759"/>
<sequence length="492" mass="53721">MKVNDEESDKATPSTASLTLATTSKTEAAIRCLQRCSVPFLSSHSTNWINNTATLNTRVPHTPALLVYARTVQNVQDAISCGVEAGLKVSARCGGHSYASFGLGGEDDHLIVDLTNLNSVNVDPTTHIATVGAGARLGDVATGLYNQGGRAISHGSCPAVGISGHILHGGYGWTSHNEGLTLDWMVGADVVLANGTQVHCSETENADLFWALRGAGSNFGIVTSYKVKTFAAPSLSIPFSVSLDWNTEDQKVNGVKELVEFARNMPVDLNMRLNIHNSGDHTFDGAYYGSVEDLFQILAPLLQKTGGTLNARPGTWIQGLEAYAEHNSLIPSTTDSSTFYATSLTLKDLCGTSLTNFVRYWHNTALKFNQGGWFVQLDLHGGPNSAISSVPNSATAYAHRDKAFLIQFYHYYDNTPYPPGGIKLLQEWVDSTTEPLQEGDWGMYINYVDSQLNRETAQKLYYGVNLERLRLLKKKYDPTELFYYPQSIEPAM</sequence>
<dbReference type="SMR" id="A0A194W9U1"/>
<dbReference type="PANTHER" id="PTHR42973:SF39">
    <property type="entry name" value="FAD-BINDING PCMH-TYPE DOMAIN-CONTAINING PROTEIN"/>
    <property type="match status" value="1"/>
</dbReference>
<dbReference type="Pfam" id="PF01565">
    <property type="entry name" value="FAD_binding_4"/>
    <property type="match status" value="1"/>
</dbReference>
<dbReference type="AlphaFoldDB" id="A0A194W9U1"/>
<feature type="domain" description="FAD-binding PCMH-type" evidence="6">
    <location>
        <begin position="59"/>
        <end position="232"/>
    </location>
</feature>
<dbReference type="PROSITE" id="PS51387">
    <property type="entry name" value="FAD_PCMH"/>
    <property type="match status" value="1"/>
</dbReference>
<evidence type="ECO:0000256" key="1">
    <source>
        <dbReference type="ARBA" id="ARBA00001974"/>
    </source>
</evidence>
<dbReference type="Gene3D" id="3.40.462.20">
    <property type="match status" value="1"/>
</dbReference>
<dbReference type="SUPFAM" id="SSF56176">
    <property type="entry name" value="FAD-binding/transporter-associated domain-like"/>
    <property type="match status" value="1"/>
</dbReference>
<protein>
    <submittedName>
        <fullName evidence="7">FAD-linked oxidoreductase YvdP</fullName>
    </submittedName>
</protein>
<comment type="cofactor">
    <cofactor evidence="1">
        <name>FAD</name>
        <dbReference type="ChEBI" id="CHEBI:57692"/>
    </cofactor>
</comment>
<keyword evidence="5" id="KW-0560">Oxidoreductase</keyword>
<accession>A0A194W9U1</accession>